<organism evidence="7 8">
    <name type="scientific">Nocardioides immobilis</name>
    <dbReference type="NCBI Taxonomy" id="2049295"/>
    <lineage>
        <taxon>Bacteria</taxon>
        <taxon>Bacillati</taxon>
        <taxon>Actinomycetota</taxon>
        <taxon>Actinomycetes</taxon>
        <taxon>Propionibacteriales</taxon>
        <taxon>Nocardioidaceae</taxon>
        <taxon>Nocardioides</taxon>
    </lineage>
</organism>
<feature type="transmembrane region" description="Helical" evidence="6">
    <location>
        <begin position="139"/>
        <end position="157"/>
    </location>
</feature>
<accession>A0A417Y758</accession>
<evidence type="ECO:0000313" key="8">
    <source>
        <dbReference type="Proteomes" id="UP000283644"/>
    </source>
</evidence>
<comment type="caution">
    <text evidence="7">The sequence shown here is derived from an EMBL/GenBank/DDBJ whole genome shotgun (WGS) entry which is preliminary data.</text>
</comment>
<proteinExistence type="predicted"/>
<comment type="subcellular location">
    <subcellularLocation>
        <location evidence="1">Cell membrane</location>
        <topology evidence="1">Multi-pass membrane protein</topology>
    </subcellularLocation>
</comment>
<dbReference type="GO" id="GO:0005886">
    <property type="term" value="C:plasma membrane"/>
    <property type="evidence" value="ECO:0007669"/>
    <property type="project" value="UniProtKB-SubCell"/>
</dbReference>
<dbReference type="InterPro" id="IPR001851">
    <property type="entry name" value="ABC_transp_permease"/>
</dbReference>
<dbReference type="Proteomes" id="UP000283644">
    <property type="component" value="Unassembled WGS sequence"/>
</dbReference>
<evidence type="ECO:0000256" key="5">
    <source>
        <dbReference type="ARBA" id="ARBA00023136"/>
    </source>
</evidence>
<evidence type="ECO:0000256" key="3">
    <source>
        <dbReference type="ARBA" id="ARBA00022692"/>
    </source>
</evidence>
<dbReference type="GO" id="GO:0022857">
    <property type="term" value="F:transmembrane transporter activity"/>
    <property type="evidence" value="ECO:0007669"/>
    <property type="project" value="InterPro"/>
</dbReference>
<keyword evidence="4 6" id="KW-1133">Transmembrane helix</keyword>
<feature type="transmembrane region" description="Helical" evidence="6">
    <location>
        <begin position="55"/>
        <end position="73"/>
    </location>
</feature>
<evidence type="ECO:0000256" key="4">
    <source>
        <dbReference type="ARBA" id="ARBA00022989"/>
    </source>
</evidence>
<evidence type="ECO:0000256" key="1">
    <source>
        <dbReference type="ARBA" id="ARBA00004651"/>
    </source>
</evidence>
<feature type="transmembrane region" description="Helical" evidence="6">
    <location>
        <begin position="109"/>
        <end position="132"/>
    </location>
</feature>
<evidence type="ECO:0000313" key="7">
    <source>
        <dbReference type="EMBL" id="RHW28425.1"/>
    </source>
</evidence>
<dbReference type="EMBL" id="QXGH01000010">
    <property type="protein sequence ID" value="RHW28425.1"/>
    <property type="molecule type" value="Genomic_DNA"/>
</dbReference>
<feature type="transmembrane region" description="Helical" evidence="6">
    <location>
        <begin position="177"/>
        <end position="197"/>
    </location>
</feature>
<feature type="transmembrane region" description="Helical" evidence="6">
    <location>
        <begin position="260"/>
        <end position="276"/>
    </location>
</feature>
<feature type="transmembrane region" description="Helical" evidence="6">
    <location>
        <begin position="85"/>
        <end position="103"/>
    </location>
</feature>
<dbReference type="PANTHER" id="PTHR32196">
    <property type="entry name" value="ABC TRANSPORTER PERMEASE PROTEIN YPHD-RELATED-RELATED"/>
    <property type="match status" value="1"/>
</dbReference>
<gene>
    <name evidence="7" type="ORF">D0Z08_05580</name>
</gene>
<sequence length="355" mass="36223">MTAVMDGQVAGRAETPHNQPLVRVVFISPTTRILVAVVLLFAASPILAPGSVDHIAVSSMLPFAAITTIVALGQTLTIQQGGLDLSVGAAISLGAVLAARYGSDPEMGVTFAIVLAVGIVSLFGVLSGLVIAVFGLPPIVVTIATSLLMVGAVQQVSGGAAVKGSAELSSFALRQLGGIPVLAIIAIAITLVGQMILKVTRAGRRFELVGENATSAQIIGISSRRHIISAYWLSALLAGFAGVLLAGLLRSPTAGVGDNYLLPSVAAVVLGGTALTGGRGYLAGTALAALFLGQLNQLVQTFTQTSAVQNLIQALIIGACIIAQMELGELIARVRGRCRLPRIQKIVLGVKGESE</sequence>
<evidence type="ECO:0000256" key="6">
    <source>
        <dbReference type="SAM" id="Phobius"/>
    </source>
</evidence>
<feature type="transmembrane region" description="Helical" evidence="6">
    <location>
        <begin position="230"/>
        <end position="248"/>
    </location>
</feature>
<keyword evidence="3 6" id="KW-0812">Transmembrane</keyword>
<name>A0A417Y758_9ACTN</name>
<dbReference type="Pfam" id="PF02653">
    <property type="entry name" value="BPD_transp_2"/>
    <property type="match status" value="1"/>
</dbReference>
<dbReference type="AlphaFoldDB" id="A0A417Y758"/>
<evidence type="ECO:0000256" key="2">
    <source>
        <dbReference type="ARBA" id="ARBA00022475"/>
    </source>
</evidence>
<reference evidence="7 8" key="1">
    <citation type="submission" date="2018-09" db="EMBL/GenBank/DDBJ databases">
        <title>Genome sequencing of Nocardioides immobilis CCTCC AB 2017083 for comparison to Nocardioides silvaticus.</title>
        <authorList>
            <person name="Li C."/>
            <person name="Wang G."/>
        </authorList>
    </citation>
    <scope>NUCLEOTIDE SEQUENCE [LARGE SCALE GENOMIC DNA]</scope>
    <source>
        <strain evidence="7 8">CCTCC AB 2017083</strain>
    </source>
</reference>
<dbReference type="CDD" id="cd06579">
    <property type="entry name" value="TM_PBP1_transp_AraH_like"/>
    <property type="match status" value="1"/>
</dbReference>
<keyword evidence="8" id="KW-1185">Reference proteome</keyword>
<keyword evidence="2" id="KW-1003">Cell membrane</keyword>
<dbReference type="PANTHER" id="PTHR32196:SF72">
    <property type="entry name" value="RIBOSE IMPORT PERMEASE PROTEIN RBSC"/>
    <property type="match status" value="1"/>
</dbReference>
<keyword evidence="5 6" id="KW-0472">Membrane</keyword>
<protein>
    <submittedName>
        <fullName evidence="7">ABC transporter permease</fullName>
    </submittedName>
</protein>
<feature type="transmembrane region" description="Helical" evidence="6">
    <location>
        <begin position="21"/>
        <end position="43"/>
    </location>
</feature>